<name>A0A8S0WGU3_9GAMM</name>
<evidence type="ECO:0000256" key="8">
    <source>
        <dbReference type="PROSITE-ProRule" id="PRU00703"/>
    </source>
</evidence>
<dbReference type="Pfam" id="PF03448">
    <property type="entry name" value="MgtE_N"/>
    <property type="match status" value="1"/>
</dbReference>
<dbReference type="InterPro" id="IPR006668">
    <property type="entry name" value="Mg_transptr_MgtE_intracell_dom"/>
</dbReference>
<keyword evidence="12" id="KW-1185">Reference proteome</keyword>
<dbReference type="RefSeq" id="WP_174624414.1">
    <property type="nucleotide sequence ID" value="NZ_CADCXN010000002.1"/>
</dbReference>
<dbReference type="InterPro" id="IPR006669">
    <property type="entry name" value="MgtE_transporter"/>
</dbReference>
<comment type="function">
    <text evidence="9">Acts as a magnesium transporter.</text>
</comment>
<dbReference type="Proteomes" id="UP000494216">
    <property type="component" value="Unassembled WGS sequence"/>
</dbReference>
<evidence type="ECO:0000256" key="3">
    <source>
        <dbReference type="ARBA" id="ARBA00022448"/>
    </source>
</evidence>
<protein>
    <recommendedName>
        <fullName evidence="9">Magnesium transporter MgtE</fullName>
    </recommendedName>
</protein>
<comment type="caution">
    <text evidence="11">The sequence shown here is derived from an EMBL/GenBank/DDBJ whole genome shotgun (WGS) entry which is preliminary data.</text>
</comment>
<dbReference type="GO" id="GO:0005886">
    <property type="term" value="C:plasma membrane"/>
    <property type="evidence" value="ECO:0007669"/>
    <property type="project" value="UniProtKB-SubCell"/>
</dbReference>
<dbReference type="Gene3D" id="3.10.580.10">
    <property type="entry name" value="CBS-domain"/>
    <property type="match status" value="1"/>
</dbReference>
<evidence type="ECO:0000256" key="1">
    <source>
        <dbReference type="ARBA" id="ARBA00004141"/>
    </source>
</evidence>
<comment type="subcellular location">
    <subcellularLocation>
        <location evidence="9">Cell membrane</location>
        <topology evidence="9">Multi-pass membrane protein</topology>
    </subcellularLocation>
    <subcellularLocation>
        <location evidence="1">Membrane</location>
        <topology evidence="1">Multi-pass membrane protein</topology>
    </subcellularLocation>
</comment>
<keyword evidence="7 9" id="KW-0472">Membrane</keyword>
<dbReference type="Gene3D" id="1.25.60.10">
    <property type="entry name" value="MgtE N-terminal domain-like"/>
    <property type="match status" value="1"/>
</dbReference>
<dbReference type="GO" id="GO:0046872">
    <property type="term" value="F:metal ion binding"/>
    <property type="evidence" value="ECO:0007669"/>
    <property type="project" value="UniProtKB-KW"/>
</dbReference>
<dbReference type="InterPro" id="IPR000644">
    <property type="entry name" value="CBS_dom"/>
</dbReference>
<keyword evidence="8" id="KW-0129">CBS domain</keyword>
<dbReference type="SUPFAM" id="SSF161093">
    <property type="entry name" value="MgtE membrane domain-like"/>
    <property type="match status" value="1"/>
</dbReference>
<feature type="transmembrane region" description="Helical" evidence="9">
    <location>
        <begin position="420"/>
        <end position="444"/>
    </location>
</feature>
<dbReference type="InterPro" id="IPR038076">
    <property type="entry name" value="MgtE_N_sf"/>
</dbReference>
<evidence type="ECO:0000256" key="2">
    <source>
        <dbReference type="ARBA" id="ARBA00009749"/>
    </source>
</evidence>
<feature type="transmembrane region" description="Helical" evidence="9">
    <location>
        <begin position="341"/>
        <end position="362"/>
    </location>
</feature>
<keyword evidence="9" id="KW-1003">Cell membrane</keyword>
<reference evidence="11 12" key="1">
    <citation type="submission" date="2020-02" db="EMBL/GenBank/DDBJ databases">
        <authorList>
            <person name="Hogendoorn C."/>
        </authorList>
    </citation>
    <scope>NUCLEOTIDE SEQUENCE [LARGE SCALE GENOMIC DNA]</scope>
    <source>
        <strain evidence="11">METHB21</strain>
    </source>
</reference>
<comment type="similarity">
    <text evidence="2 9">Belongs to the SLC41A transporter family.</text>
</comment>
<feature type="transmembrane region" description="Helical" evidence="9">
    <location>
        <begin position="318"/>
        <end position="335"/>
    </location>
</feature>
<dbReference type="Pfam" id="PF01769">
    <property type="entry name" value="MgtE"/>
    <property type="match status" value="1"/>
</dbReference>
<keyword evidence="5 9" id="KW-0460">Magnesium</keyword>
<organism evidence="11 12">
    <name type="scientific">Candidatus Methylobacter favarea</name>
    <dbReference type="NCBI Taxonomy" id="2707345"/>
    <lineage>
        <taxon>Bacteria</taxon>
        <taxon>Pseudomonadati</taxon>
        <taxon>Pseudomonadota</taxon>
        <taxon>Gammaproteobacteria</taxon>
        <taxon>Methylococcales</taxon>
        <taxon>Methylococcaceae</taxon>
        <taxon>Methylobacter</taxon>
    </lineage>
</organism>
<evidence type="ECO:0000313" key="11">
    <source>
        <dbReference type="EMBL" id="CAA9889389.1"/>
    </source>
</evidence>
<dbReference type="NCBIfam" id="TIGR00400">
    <property type="entry name" value="mgtE"/>
    <property type="match status" value="1"/>
</dbReference>
<evidence type="ECO:0000256" key="9">
    <source>
        <dbReference type="RuleBase" id="RU362011"/>
    </source>
</evidence>
<dbReference type="InterPro" id="IPR046342">
    <property type="entry name" value="CBS_dom_sf"/>
</dbReference>
<dbReference type="GO" id="GO:0015095">
    <property type="term" value="F:magnesium ion transmembrane transporter activity"/>
    <property type="evidence" value="ECO:0007669"/>
    <property type="project" value="UniProtKB-UniRule"/>
</dbReference>
<proteinExistence type="inferred from homology"/>
<evidence type="ECO:0000256" key="4">
    <source>
        <dbReference type="ARBA" id="ARBA00022692"/>
    </source>
</evidence>
<gene>
    <name evidence="11" type="primary">mgtE</name>
    <name evidence="11" type="ORF">METHB2_100030</name>
</gene>
<dbReference type="InterPro" id="IPR036739">
    <property type="entry name" value="SLC41_membr_dom_sf"/>
</dbReference>
<dbReference type="PANTHER" id="PTHR43773">
    <property type="entry name" value="MAGNESIUM TRANSPORTER MGTE"/>
    <property type="match status" value="1"/>
</dbReference>
<dbReference type="EMBL" id="CADCXN010000002">
    <property type="protein sequence ID" value="CAA9889389.1"/>
    <property type="molecule type" value="Genomic_DNA"/>
</dbReference>
<keyword evidence="6 9" id="KW-1133">Transmembrane helix</keyword>
<sequence>MEESSNKVHSAQFLQHYLEEVITLLEKQQMEKSLVERSPTTNHELVETVLHNQQQTRLQEMFAPLHPADIAHILESLPLDQRKTVWNAIKTSHDGQILLEVSDAVRETLISGMEAEELATVAAQLDTDEIADLAPDIPKRAMLKILRLLNSKERKHLNDVLAYPEDQVGALMHFGMITIREDLNLKAVKAYIRKLKKLPSHTDKLFVVDQNDVVKGILPLQRLLTYSSIRQVAEVMVTDFIRFQVDQNTDEAARAFERYALISAPVVDNNGKLQGRLCIDSIMDFIREETDEDLLLQAGVSEEEDLFSSVWKSAKNRWGWLLINIATAFISTRIIGLFENVILQLVALASLMPIVAATGGNTGNQTSMLIIRSLALGQISPANVRRLIKKEVALAILNGILLGIVVGGAVMLLYQDEALAGVMAIAIFINLLVAVVVGLSIPLLRHKLGKDPAIGTSVMLTSITDAMGFFILLGLASLFLIHTL</sequence>
<dbReference type="AlphaFoldDB" id="A0A8S0WGU3"/>
<dbReference type="SUPFAM" id="SSF158791">
    <property type="entry name" value="MgtE N-terminal domain-like"/>
    <property type="match status" value="1"/>
</dbReference>
<dbReference type="InterPro" id="IPR006667">
    <property type="entry name" value="SLC41_membr_dom"/>
</dbReference>
<keyword evidence="3 9" id="KW-0813">Transport</keyword>
<dbReference type="PROSITE" id="PS51371">
    <property type="entry name" value="CBS"/>
    <property type="match status" value="1"/>
</dbReference>
<evidence type="ECO:0000256" key="7">
    <source>
        <dbReference type="ARBA" id="ARBA00023136"/>
    </source>
</evidence>
<evidence type="ECO:0000256" key="5">
    <source>
        <dbReference type="ARBA" id="ARBA00022842"/>
    </source>
</evidence>
<dbReference type="SMART" id="SM00924">
    <property type="entry name" value="MgtE_N"/>
    <property type="match status" value="1"/>
</dbReference>
<dbReference type="PANTHER" id="PTHR43773:SF1">
    <property type="entry name" value="MAGNESIUM TRANSPORTER MGTE"/>
    <property type="match status" value="1"/>
</dbReference>
<keyword evidence="4 9" id="KW-0812">Transmembrane</keyword>
<accession>A0A8S0WGU3</accession>
<dbReference type="Pfam" id="PF00571">
    <property type="entry name" value="CBS"/>
    <property type="match status" value="1"/>
</dbReference>
<evidence type="ECO:0000259" key="10">
    <source>
        <dbReference type="PROSITE" id="PS51371"/>
    </source>
</evidence>
<evidence type="ECO:0000313" key="12">
    <source>
        <dbReference type="Proteomes" id="UP000494216"/>
    </source>
</evidence>
<dbReference type="Gene3D" id="1.10.357.20">
    <property type="entry name" value="SLC41 divalent cation transporters, integral membrane domain"/>
    <property type="match status" value="1"/>
</dbReference>
<dbReference type="CDD" id="cd04606">
    <property type="entry name" value="CBS_pair_Mg_transporter"/>
    <property type="match status" value="1"/>
</dbReference>
<dbReference type="SUPFAM" id="SSF54631">
    <property type="entry name" value="CBS-domain pair"/>
    <property type="match status" value="1"/>
</dbReference>
<evidence type="ECO:0000256" key="6">
    <source>
        <dbReference type="ARBA" id="ARBA00022989"/>
    </source>
</evidence>
<feature type="transmembrane region" description="Helical" evidence="9">
    <location>
        <begin position="392"/>
        <end position="414"/>
    </location>
</feature>
<keyword evidence="9" id="KW-0479">Metal-binding</keyword>
<feature type="domain" description="CBS" evidence="10">
    <location>
        <begin position="236"/>
        <end position="292"/>
    </location>
</feature>
<comment type="subunit">
    <text evidence="9">Homodimer.</text>
</comment>
<feature type="transmembrane region" description="Helical" evidence="9">
    <location>
        <begin position="456"/>
        <end position="481"/>
    </location>
</feature>